<dbReference type="InterPro" id="IPR055173">
    <property type="entry name" value="NrdR-like_N"/>
</dbReference>
<keyword evidence="6" id="KW-0238">DNA-binding</keyword>
<keyword evidence="7" id="KW-0804">Transcription</keyword>
<accession>A0A0F0LBG7</accession>
<dbReference type="PROSITE" id="PS51161">
    <property type="entry name" value="ATP_CONE"/>
    <property type="match status" value="1"/>
</dbReference>
<evidence type="ECO:0000256" key="6">
    <source>
        <dbReference type="ARBA" id="ARBA00023125"/>
    </source>
</evidence>
<evidence type="ECO:0000313" key="10">
    <source>
        <dbReference type="EMBL" id="KJL29650.1"/>
    </source>
</evidence>
<evidence type="ECO:0000256" key="1">
    <source>
        <dbReference type="ARBA" id="ARBA00022491"/>
    </source>
</evidence>
<evidence type="ECO:0000256" key="8">
    <source>
        <dbReference type="PROSITE-ProRule" id="PRU00492"/>
    </source>
</evidence>
<dbReference type="GO" id="GO:0003677">
    <property type="term" value="F:DNA binding"/>
    <property type="evidence" value="ECO:0007669"/>
    <property type="project" value="UniProtKB-KW"/>
</dbReference>
<evidence type="ECO:0000313" key="11">
    <source>
        <dbReference type="Proteomes" id="UP000033640"/>
    </source>
</evidence>
<comment type="caution">
    <text evidence="10">The sequence shown here is derived from an EMBL/GenBank/DDBJ whole genome shotgun (WGS) entry which is preliminary data.</text>
</comment>
<dbReference type="GO" id="GO:0008270">
    <property type="term" value="F:zinc ion binding"/>
    <property type="evidence" value="ECO:0007669"/>
    <property type="project" value="InterPro"/>
</dbReference>
<dbReference type="Proteomes" id="UP000033640">
    <property type="component" value="Unassembled WGS sequence"/>
</dbReference>
<keyword evidence="5" id="KW-0805">Transcription regulation</keyword>
<organism evidence="10 11">
    <name type="scientific">Microbacterium oxydans</name>
    <dbReference type="NCBI Taxonomy" id="82380"/>
    <lineage>
        <taxon>Bacteria</taxon>
        <taxon>Bacillati</taxon>
        <taxon>Actinomycetota</taxon>
        <taxon>Actinomycetes</taxon>
        <taxon>Micrococcales</taxon>
        <taxon>Microbacteriaceae</taxon>
        <taxon>Microbacterium</taxon>
    </lineage>
</organism>
<dbReference type="Pfam" id="PF22811">
    <property type="entry name" value="Zn_ribbon_NrdR"/>
    <property type="match status" value="1"/>
</dbReference>
<evidence type="ECO:0000256" key="3">
    <source>
        <dbReference type="ARBA" id="ARBA00022741"/>
    </source>
</evidence>
<dbReference type="GO" id="GO:0045892">
    <property type="term" value="P:negative regulation of DNA-templated transcription"/>
    <property type="evidence" value="ECO:0007669"/>
    <property type="project" value="InterPro"/>
</dbReference>
<sequence length="347" mass="39292">MKCYYCDSDTRVVKTREIANGYGITRTRECEGRPQHRFNTKESAPVSQDLRSVAVRRSGDSSLARGLFDPQRLQVDIASGVMSRLSMTEVSEVVEDTMAALERAGSFHPLNPDEELTQRRAVGWLWDHQIAEQVEQQLRKRDRMAVVLYALSTRGRRDRRGREGWSDAHQVLAWLADRYPTLPEMPTVAVAGLQGQVWRHPGAAAPLPRRVLKRSRTEKPRGRERPFDYDQFKRSIRLAIVGRFPEPERDRQVDLIAEWVMWGFVGQDVILTSQLASAVLDCLRRVDDVAYLRWASLVKAIESVSEFAHEARGLVLYPSPPLHLEGAIRVGREAGDRAAAALAEVAE</sequence>
<evidence type="ECO:0000256" key="7">
    <source>
        <dbReference type="ARBA" id="ARBA00023163"/>
    </source>
</evidence>
<dbReference type="GO" id="GO:0005524">
    <property type="term" value="F:ATP binding"/>
    <property type="evidence" value="ECO:0007669"/>
    <property type="project" value="UniProtKB-UniRule"/>
</dbReference>
<evidence type="ECO:0000256" key="2">
    <source>
        <dbReference type="ARBA" id="ARBA00022723"/>
    </source>
</evidence>
<proteinExistence type="predicted"/>
<dbReference type="AlphaFoldDB" id="A0A0F0LBG7"/>
<evidence type="ECO:0000256" key="4">
    <source>
        <dbReference type="ARBA" id="ARBA00022840"/>
    </source>
</evidence>
<protein>
    <submittedName>
        <fullName evidence="10">Transcriptional repressor NrdR</fullName>
    </submittedName>
</protein>
<dbReference type="PANTHER" id="PTHR30455">
    <property type="entry name" value="TRANSCRIPTIONAL REPRESSOR NRDR"/>
    <property type="match status" value="1"/>
</dbReference>
<gene>
    <name evidence="10" type="primary">nrdR_1</name>
    <name evidence="10" type="ORF">RS83_01672</name>
</gene>
<keyword evidence="2" id="KW-0479">Metal-binding</keyword>
<keyword evidence="3 8" id="KW-0547">Nucleotide-binding</keyword>
<keyword evidence="4 8" id="KW-0067">ATP-binding</keyword>
<reference evidence="10 11" key="1">
    <citation type="submission" date="2015-02" db="EMBL/GenBank/DDBJ databases">
        <title>Draft genome sequences of ten Microbacterium spp. with emphasis on heavy metal contaminated environments.</title>
        <authorList>
            <person name="Corretto E."/>
        </authorList>
    </citation>
    <scope>NUCLEOTIDE SEQUENCE [LARGE SCALE GENOMIC DNA]</scope>
    <source>
        <strain evidence="10 11">BEL4b</strain>
    </source>
</reference>
<dbReference type="InterPro" id="IPR005144">
    <property type="entry name" value="ATP-cone_dom"/>
</dbReference>
<feature type="domain" description="ATP-cone" evidence="9">
    <location>
        <begin position="209"/>
        <end position="306"/>
    </location>
</feature>
<dbReference type="InterPro" id="IPR003796">
    <property type="entry name" value="RNR_NrdR-like"/>
</dbReference>
<evidence type="ECO:0000256" key="5">
    <source>
        <dbReference type="ARBA" id="ARBA00023015"/>
    </source>
</evidence>
<dbReference type="PANTHER" id="PTHR30455:SF2">
    <property type="entry name" value="TRANSCRIPTIONAL REPRESSOR NRDR"/>
    <property type="match status" value="1"/>
</dbReference>
<dbReference type="PATRIC" id="fig|82380.11.peg.1708"/>
<name>A0A0F0LBG7_9MICO</name>
<dbReference type="EMBL" id="JYIW01000023">
    <property type="protein sequence ID" value="KJL29650.1"/>
    <property type="molecule type" value="Genomic_DNA"/>
</dbReference>
<keyword evidence="1" id="KW-0678">Repressor</keyword>
<evidence type="ECO:0000259" key="9">
    <source>
        <dbReference type="PROSITE" id="PS51161"/>
    </source>
</evidence>